<dbReference type="SUPFAM" id="SSF50800">
    <property type="entry name" value="PK beta-barrel domain-like"/>
    <property type="match status" value="1"/>
</dbReference>
<comment type="caution">
    <text evidence="2">The sequence shown here is derived from an EMBL/GenBank/DDBJ whole genome shotgun (WGS) entry which is preliminary data.</text>
</comment>
<dbReference type="Pfam" id="PF03473">
    <property type="entry name" value="MOSC"/>
    <property type="match status" value="1"/>
</dbReference>
<dbReference type="InterPro" id="IPR005302">
    <property type="entry name" value="MoCF_Sase_C"/>
</dbReference>
<keyword evidence="3" id="KW-1185">Reference proteome</keyword>
<organism evidence="2 3">
    <name type="scientific">Pseudonocardia charpentierae</name>
    <dbReference type="NCBI Taxonomy" id="3075545"/>
    <lineage>
        <taxon>Bacteria</taxon>
        <taxon>Bacillati</taxon>
        <taxon>Actinomycetota</taxon>
        <taxon>Actinomycetes</taxon>
        <taxon>Pseudonocardiales</taxon>
        <taxon>Pseudonocardiaceae</taxon>
        <taxon>Pseudonocardia</taxon>
    </lineage>
</organism>
<dbReference type="InterPro" id="IPR052716">
    <property type="entry name" value="MOSC_domain"/>
</dbReference>
<proteinExistence type="predicted"/>
<evidence type="ECO:0000259" key="1">
    <source>
        <dbReference type="PROSITE" id="PS51340"/>
    </source>
</evidence>
<dbReference type="PANTHER" id="PTHR36930">
    <property type="entry name" value="METAL-SULFUR CLUSTER BIOSYNTHESIS PROTEINS YUAD-RELATED"/>
    <property type="match status" value="1"/>
</dbReference>
<dbReference type="PROSITE" id="PS51340">
    <property type="entry name" value="MOSC"/>
    <property type="match status" value="1"/>
</dbReference>
<accession>A0ABU2NIK6</accession>
<evidence type="ECO:0000313" key="2">
    <source>
        <dbReference type="EMBL" id="MDT0353397.1"/>
    </source>
</evidence>
<gene>
    <name evidence="2" type="ORF">RM445_28210</name>
</gene>
<protein>
    <recommendedName>
        <fullName evidence="1">MOSC domain-containing protein</fullName>
    </recommendedName>
</protein>
<dbReference type="PANTHER" id="PTHR36930:SF1">
    <property type="entry name" value="MOSC DOMAIN-CONTAINING PROTEIN"/>
    <property type="match status" value="1"/>
</dbReference>
<dbReference type="RefSeq" id="WP_311559911.1">
    <property type="nucleotide sequence ID" value="NZ_JAVREJ010000031.1"/>
</dbReference>
<name>A0ABU2NIK6_9PSEU</name>
<dbReference type="EMBL" id="JAVREJ010000031">
    <property type="protein sequence ID" value="MDT0353397.1"/>
    <property type="molecule type" value="Genomic_DNA"/>
</dbReference>
<reference evidence="3" key="1">
    <citation type="submission" date="2023-07" db="EMBL/GenBank/DDBJ databases">
        <title>30 novel species of actinomycetes from the DSMZ collection.</title>
        <authorList>
            <person name="Nouioui I."/>
        </authorList>
    </citation>
    <scope>NUCLEOTIDE SEQUENCE [LARGE SCALE GENOMIC DNA]</scope>
    <source>
        <strain evidence="3">DSM 45834</strain>
    </source>
</reference>
<feature type="domain" description="MOSC" evidence="1">
    <location>
        <begin position="165"/>
        <end position="301"/>
    </location>
</feature>
<sequence>MIDTELPTTPSASPLARGFAACLASVVERAVTELPLPSGDLHQALGAWRSWLAEHGSGLVPIADPASFQWAGWWIAIVRTSGSDRNGAEQADVTEAATLAFGTPPGVVLSPQVPALLGRATADLPITAAYAVASLDPVLRPAPATPDLHGTIEGLAVAPAAEADMRLLKVASARVGRGLDGDRYAAGAGTFSPRAERRPGYDLTLIAAEVLDELSAAGHTVDFAATRRNVLTRGIEVNALVGRTFRIGDVLCQGRRLCEPCVHLDRLSGPGLLRPLIHKGGLRADILTDGELRLGAPIQPV</sequence>
<dbReference type="InterPro" id="IPR011037">
    <property type="entry name" value="Pyrv_Knase-like_insert_dom_sf"/>
</dbReference>
<dbReference type="Gene3D" id="2.40.33.20">
    <property type="entry name" value="PK beta-barrel domain-like"/>
    <property type="match status" value="1"/>
</dbReference>
<dbReference type="Proteomes" id="UP001183202">
    <property type="component" value="Unassembled WGS sequence"/>
</dbReference>
<evidence type="ECO:0000313" key="3">
    <source>
        <dbReference type="Proteomes" id="UP001183202"/>
    </source>
</evidence>